<organism evidence="2 3">
    <name type="scientific">Paraburkholderia polaris</name>
    <dbReference type="NCBI Taxonomy" id="2728848"/>
    <lineage>
        <taxon>Bacteria</taxon>
        <taxon>Pseudomonadati</taxon>
        <taxon>Pseudomonadota</taxon>
        <taxon>Betaproteobacteria</taxon>
        <taxon>Burkholderiales</taxon>
        <taxon>Burkholderiaceae</taxon>
        <taxon>Paraburkholderia</taxon>
    </lineage>
</organism>
<keyword evidence="3" id="KW-1185">Reference proteome</keyword>
<dbReference type="Proteomes" id="UP000544134">
    <property type="component" value="Unassembled WGS sequence"/>
</dbReference>
<proteinExistence type="predicted"/>
<dbReference type="EMBL" id="JABBGJ010000013">
    <property type="protein sequence ID" value="NML98982.1"/>
    <property type="molecule type" value="Genomic_DNA"/>
</dbReference>
<sequence>GIEWPIDFEPLLAAKDAAGKRLADAEVYA</sequence>
<comment type="caution">
    <text evidence="2">The sequence shown here is derived from an EMBL/GenBank/DDBJ whole genome shotgun (WGS) entry which is preliminary data.</text>
</comment>
<name>A0A848ILU0_9BURK</name>
<evidence type="ECO:0000313" key="3">
    <source>
        <dbReference type="Proteomes" id="UP000544134"/>
    </source>
</evidence>
<reference evidence="2 3" key="1">
    <citation type="submission" date="2020-04" db="EMBL/GenBank/DDBJ databases">
        <title>Paraburkholderia sp. RP-4-7 isolated from soil.</title>
        <authorList>
            <person name="Dahal R.H."/>
        </authorList>
    </citation>
    <scope>NUCLEOTIDE SEQUENCE [LARGE SCALE GENOMIC DNA]</scope>
    <source>
        <strain evidence="2 3">RP-4-7</strain>
    </source>
</reference>
<protein>
    <submittedName>
        <fullName evidence="2">dTDP-4-keto-6-deoxy-D-glucose epimerase</fullName>
    </submittedName>
</protein>
<feature type="non-terminal residue" evidence="2">
    <location>
        <position position="1"/>
    </location>
</feature>
<dbReference type="AlphaFoldDB" id="A0A848ILU0"/>
<evidence type="ECO:0000313" key="1">
    <source>
        <dbReference type="EMBL" id="NML98982.1"/>
    </source>
</evidence>
<dbReference type="EMBL" id="JABBGJ010000037">
    <property type="protein sequence ID" value="NMM02230.1"/>
    <property type="molecule type" value="Genomic_DNA"/>
</dbReference>
<accession>A0A848ILU0</accession>
<gene>
    <name evidence="1" type="ORF">HHL24_13615</name>
    <name evidence="2" type="ORF">HHL24_30435</name>
</gene>
<evidence type="ECO:0000313" key="2">
    <source>
        <dbReference type="EMBL" id="NMM02230.1"/>
    </source>
</evidence>